<dbReference type="Pfam" id="PF01359">
    <property type="entry name" value="Transposase_1"/>
    <property type="match status" value="1"/>
</dbReference>
<gene>
    <name evidence="1" type="ORF">EVAR_78969_1</name>
</gene>
<dbReference type="Gene3D" id="3.30.420.10">
    <property type="entry name" value="Ribonuclease H-like superfamily/Ribonuclease H"/>
    <property type="match status" value="1"/>
</dbReference>
<keyword evidence="2" id="KW-1185">Reference proteome</keyword>
<dbReference type="InterPro" id="IPR001888">
    <property type="entry name" value="Transposase_1"/>
</dbReference>
<protein>
    <recommendedName>
        <fullName evidence="3">Mariner Mos1 transposase</fullName>
    </recommendedName>
</protein>
<comment type="caution">
    <text evidence="1">The sequence shown here is derived from an EMBL/GenBank/DDBJ whole genome shotgun (WGS) entry which is preliminary data.</text>
</comment>
<dbReference type="Proteomes" id="UP000299102">
    <property type="component" value="Unassembled WGS sequence"/>
</dbReference>
<accession>A0A4C1US43</accession>
<organism evidence="1 2">
    <name type="scientific">Eumeta variegata</name>
    <name type="common">Bagworm moth</name>
    <name type="synonym">Eumeta japonica</name>
    <dbReference type="NCBI Taxonomy" id="151549"/>
    <lineage>
        <taxon>Eukaryota</taxon>
        <taxon>Metazoa</taxon>
        <taxon>Ecdysozoa</taxon>
        <taxon>Arthropoda</taxon>
        <taxon>Hexapoda</taxon>
        <taxon>Insecta</taxon>
        <taxon>Pterygota</taxon>
        <taxon>Neoptera</taxon>
        <taxon>Endopterygota</taxon>
        <taxon>Lepidoptera</taxon>
        <taxon>Glossata</taxon>
        <taxon>Ditrysia</taxon>
        <taxon>Tineoidea</taxon>
        <taxon>Psychidae</taxon>
        <taxon>Oiketicinae</taxon>
        <taxon>Eumeta</taxon>
    </lineage>
</organism>
<dbReference type="GO" id="GO:0003676">
    <property type="term" value="F:nucleic acid binding"/>
    <property type="evidence" value="ECO:0007669"/>
    <property type="project" value="InterPro"/>
</dbReference>
<dbReference type="InterPro" id="IPR036397">
    <property type="entry name" value="RNaseH_sf"/>
</dbReference>
<dbReference type="OrthoDB" id="6780833at2759"/>
<reference evidence="1 2" key="1">
    <citation type="journal article" date="2019" name="Commun. Biol.">
        <title>The bagworm genome reveals a unique fibroin gene that provides high tensile strength.</title>
        <authorList>
            <person name="Kono N."/>
            <person name="Nakamura H."/>
            <person name="Ohtoshi R."/>
            <person name="Tomita M."/>
            <person name="Numata K."/>
            <person name="Arakawa K."/>
        </authorList>
    </citation>
    <scope>NUCLEOTIDE SEQUENCE [LARGE SCALE GENOMIC DNA]</scope>
</reference>
<proteinExistence type="predicted"/>
<dbReference type="AlphaFoldDB" id="A0A4C1US43"/>
<sequence>MDYLRQESVKRSWLKGKETPQTIANLGLTRNKLMLCVWWDWKVHYELLPPGKIFKSDLYCHQLIRLNKRKKKNDVRTPAVLGALNRVRDELKQTSIADGARGRLLAPQRQSGVTTSPSQFGPWEYIDKCTKIGKNNYLTTLNMSLRFVQVNQIRRLLIGPMYRIAFNFDARSV</sequence>
<evidence type="ECO:0000313" key="2">
    <source>
        <dbReference type="Proteomes" id="UP000299102"/>
    </source>
</evidence>
<evidence type="ECO:0008006" key="3">
    <source>
        <dbReference type="Google" id="ProtNLM"/>
    </source>
</evidence>
<dbReference type="EMBL" id="BGZK01000218">
    <property type="protein sequence ID" value="GBP29275.1"/>
    <property type="molecule type" value="Genomic_DNA"/>
</dbReference>
<name>A0A4C1US43_EUMVA</name>
<evidence type="ECO:0000313" key="1">
    <source>
        <dbReference type="EMBL" id="GBP29275.1"/>
    </source>
</evidence>